<dbReference type="EMBL" id="LGST01000041">
    <property type="protein sequence ID" value="KND97436.1"/>
    <property type="molecule type" value="Genomic_DNA"/>
</dbReference>
<accession>A0A0L0NTE6</accession>
<evidence type="ECO:0000313" key="1">
    <source>
        <dbReference type="EMBL" id="KND97436.1"/>
    </source>
</evidence>
<reference evidence="2" key="1">
    <citation type="journal article" date="2015" name="BMC Genomics">
        <title>Draft genome of a commonly misdiagnosed multidrug resistant pathogen Candida auris.</title>
        <authorList>
            <person name="Chatterjee S."/>
            <person name="Alampalli S.V."/>
            <person name="Nageshan R.K."/>
            <person name="Chettiar S.T."/>
            <person name="Joshi S."/>
            <person name="Tatu U.S."/>
        </authorList>
    </citation>
    <scope>NUCLEOTIDE SEQUENCE [LARGE SCALE GENOMIC DNA]</scope>
    <source>
        <strain evidence="2">6684</strain>
    </source>
</reference>
<sequence length="53" mass="6371">MLFKCFNGIHWFYARVKNQLARRVSMGKVHPMMEDHGTVMEADQVRKDLFWSQ</sequence>
<dbReference type="VEuPathDB" id="FungiDB:QG37_05819"/>
<dbReference type="Proteomes" id="UP000037122">
    <property type="component" value="Unassembled WGS sequence"/>
</dbReference>
<dbReference type="AlphaFoldDB" id="A0A0L0NTE6"/>
<evidence type="ECO:0000313" key="2">
    <source>
        <dbReference type="Proteomes" id="UP000037122"/>
    </source>
</evidence>
<proteinExistence type="predicted"/>
<comment type="caution">
    <text evidence="1">The sequence shown here is derived from an EMBL/GenBank/DDBJ whole genome shotgun (WGS) entry which is preliminary data.</text>
</comment>
<organism evidence="1 2">
    <name type="scientific">Candidozyma auris</name>
    <name type="common">Yeast</name>
    <name type="synonym">Candida auris</name>
    <dbReference type="NCBI Taxonomy" id="498019"/>
    <lineage>
        <taxon>Eukaryota</taxon>
        <taxon>Fungi</taxon>
        <taxon>Dikarya</taxon>
        <taxon>Ascomycota</taxon>
        <taxon>Saccharomycotina</taxon>
        <taxon>Pichiomycetes</taxon>
        <taxon>Metschnikowiaceae</taxon>
        <taxon>Candidozyma</taxon>
    </lineage>
</organism>
<protein>
    <submittedName>
        <fullName evidence="1">Uncharacterized protein</fullName>
    </submittedName>
</protein>
<name>A0A0L0NTE6_CANAR</name>
<gene>
    <name evidence="1" type="ORF">QG37_05819</name>
</gene>